<dbReference type="VEuPathDB" id="FungiDB:SPBR_09001"/>
<dbReference type="RefSeq" id="XP_040617655.1">
    <property type="nucleotide sequence ID" value="XM_040767127.1"/>
</dbReference>
<gene>
    <name evidence="4" type="ORF">SPBR_09001</name>
</gene>
<evidence type="ECO:0000313" key="4">
    <source>
        <dbReference type="EMBL" id="KIH89645.1"/>
    </source>
</evidence>
<keyword evidence="1" id="KW-0378">Hydrolase</keyword>
<evidence type="ECO:0000259" key="3">
    <source>
        <dbReference type="PROSITE" id="PS51160"/>
    </source>
</evidence>
<protein>
    <recommendedName>
        <fullName evidence="1">acylphosphatase</fullName>
        <ecNumber evidence="1">3.6.1.7</ecNumber>
    </recommendedName>
</protein>
<comment type="catalytic activity">
    <reaction evidence="1">
        <text>an acyl phosphate + H2O = a carboxylate + phosphate + H(+)</text>
        <dbReference type="Rhea" id="RHEA:14965"/>
        <dbReference type="ChEBI" id="CHEBI:15377"/>
        <dbReference type="ChEBI" id="CHEBI:15378"/>
        <dbReference type="ChEBI" id="CHEBI:29067"/>
        <dbReference type="ChEBI" id="CHEBI:43474"/>
        <dbReference type="ChEBI" id="CHEBI:59918"/>
        <dbReference type="EC" id="3.6.1.7"/>
    </reaction>
</comment>
<dbReference type="EC" id="3.6.1.7" evidence="1"/>
<dbReference type="EMBL" id="AWTV01000009">
    <property type="protein sequence ID" value="KIH89645.1"/>
    <property type="molecule type" value="Genomic_DNA"/>
</dbReference>
<dbReference type="AlphaFoldDB" id="A0A0C2IS27"/>
<sequence>MISHVYIPLTPYEQYKFEQVYFLAHGGEVQVALGVGYRYFARKQANQLALTGWVRNLPNNKVEGEVQGDETAIATMLQKLDRGPSMAKVVRLDREDRDVVEGDATFEIRH</sequence>
<feature type="active site" evidence="1">
    <location>
        <position position="56"/>
    </location>
</feature>
<keyword evidence="5" id="KW-1185">Reference proteome</keyword>
<evidence type="ECO:0000313" key="5">
    <source>
        <dbReference type="Proteomes" id="UP000031575"/>
    </source>
</evidence>
<comment type="similarity">
    <text evidence="2">Belongs to the acylphosphatase family.</text>
</comment>
<dbReference type="PROSITE" id="PS51160">
    <property type="entry name" value="ACYLPHOSPHATASE_3"/>
    <property type="match status" value="1"/>
</dbReference>
<dbReference type="GO" id="GO:0003998">
    <property type="term" value="F:acylphosphatase activity"/>
    <property type="evidence" value="ECO:0007669"/>
    <property type="project" value="UniProtKB-EC"/>
</dbReference>
<dbReference type="Gene3D" id="3.30.70.100">
    <property type="match status" value="1"/>
</dbReference>
<dbReference type="InterPro" id="IPR020456">
    <property type="entry name" value="Acylphosphatase"/>
</dbReference>
<accession>A0A0C2IS27</accession>
<reference evidence="4 5" key="1">
    <citation type="journal article" date="2014" name="BMC Genomics">
        <title>Comparative genomics of the major fungal agents of human and animal Sporotrichosis: Sporothrix schenckii and Sporothrix brasiliensis.</title>
        <authorList>
            <person name="Teixeira M.M."/>
            <person name="de Almeida L.G."/>
            <person name="Kubitschek-Barreira P."/>
            <person name="Alves F.L."/>
            <person name="Kioshima E.S."/>
            <person name="Abadio A.K."/>
            <person name="Fernandes L."/>
            <person name="Derengowski L.S."/>
            <person name="Ferreira K.S."/>
            <person name="Souza R.C."/>
            <person name="Ruiz J.C."/>
            <person name="de Andrade N.C."/>
            <person name="Paes H.C."/>
            <person name="Nicola A.M."/>
            <person name="Albuquerque P."/>
            <person name="Gerber A.L."/>
            <person name="Martins V.P."/>
            <person name="Peconick L.D."/>
            <person name="Neto A.V."/>
            <person name="Chaucanez C.B."/>
            <person name="Silva P.A."/>
            <person name="Cunha O.L."/>
            <person name="de Oliveira F.F."/>
            <person name="dos Santos T.C."/>
            <person name="Barros A.L."/>
            <person name="Soares M.A."/>
            <person name="de Oliveira L.M."/>
            <person name="Marini M.M."/>
            <person name="Villalobos-Duno H."/>
            <person name="Cunha M.M."/>
            <person name="de Hoog S."/>
            <person name="da Silveira J.F."/>
            <person name="Henrissat B."/>
            <person name="Nino-Vega G.A."/>
            <person name="Cisalpino P.S."/>
            <person name="Mora-Montes H.M."/>
            <person name="Almeida S.R."/>
            <person name="Stajich J.E."/>
            <person name="Lopes-Bezerra L.M."/>
            <person name="Vasconcelos A.T."/>
            <person name="Felipe M.S."/>
        </authorList>
    </citation>
    <scope>NUCLEOTIDE SEQUENCE [LARGE SCALE GENOMIC DNA]</scope>
    <source>
        <strain evidence="4 5">5110</strain>
    </source>
</reference>
<comment type="caution">
    <text evidence="4">The sequence shown here is derived from an EMBL/GenBank/DDBJ whole genome shotgun (WGS) entry which is preliminary data.</text>
</comment>
<dbReference type="InterPro" id="IPR036046">
    <property type="entry name" value="Acylphosphatase-like_dom_sf"/>
</dbReference>
<feature type="active site" evidence="1">
    <location>
        <position position="38"/>
    </location>
</feature>
<evidence type="ECO:0000256" key="1">
    <source>
        <dbReference type="PROSITE-ProRule" id="PRU00520"/>
    </source>
</evidence>
<proteinExistence type="inferred from homology"/>
<dbReference type="PANTHER" id="PTHR47268">
    <property type="entry name" value="ACYLPHOSPHATASE"/>
    <property type="match status" value="1"/>
</dbReference>
<evidence type="ECO:0000256" key="2">
    <source>
        <dbReference type="RuleBase" id="RU004168"/>
    </source>
</evidence>
<dbReference type="Pfam" id="PF00708">
    <property type="entry name" value="Acylphosphatase"/>
    <property type="match status" value="1"/>
</dbReference>
<dbReference type="SUPFAM" id="SSF54975">
    <property type="entry name" value="Acylphosphatase/BLUF domain-like"/>
    <property type="match status" value="1"/>
</dbReference>
<name>A0A0C2IS27_9PEZI</name>
<dbReference type="Proteomes" id="UP000031575">
    <property type="component" value="Unassembled WGS sequence"/>
</dbReference>
<dbReference type="InterPro" id="IPR001792">
    <property type="entry name" value="Acylphosphatase-like_dom"/>
</dbReference>
<dbReference type="OrthoDB" id="7961613at2759"/>
<dbReference type="HOGENOM" id="CLU_141932_4_0_1"/>
<feature type="domain" description="Acylphosphatase-like" evidence="3">
    <location>
        <begin position="19"/>
        <end position="110"/>
    </location>
</feature>
<organism evidence="4 5">
    <name type="scientific">Sporothrix brasiliensis 5110</name>
    <dbReference type="NCBI Taxonomy" id="1398154"/>
    <lineage>
        <taxon>Eukaryota</taxon>
        <taxon>Fungi</taxon>
        <taxon>Dikarya</taxon>
        <taxon>Ascomycota</taxon>
        <taxon>Pezizomycotina</taxon>
        <taxon>Sordariomycetes</taxon>
        <taxon>Sordariomycetidae</taxon>
        <taxon>Ophiostomatales</taxon>
        <taxon>Ophiostomataceae</taxon>
        <taxon>Sporothrix</taxon>
    </lineage>
</organism>
<dbReference type="GeneID" id="63682048"/>
<dbReference type="PANTHER" id="PTHR47268:SF4">
    <property type="entry name" value="ACYLPHOSPHATASE"/>
    <property type="match status" value="1"/>
</dbReference>